<protein>
    <submittedName>
        <fullName evidence="1">Uncharacterized protein U21</fullName>
    </submittedName>
</protein>
<organism evidence="1">
    <name type="scientific">Hyposoter didymator</name>
    <name type="common">Parasitoid wasp</name>
    <name type="synonym">Ichneumon didymator</name>
    <dbReference type="NCBI Taxonomy" id="260305"/>
    <lineage>
        <taxon>Eukaryota</taxon>
        <taxon>Metazoa</taxon>
        <taxon>Ecdysozoa</taxon>
        <taxon>Arthropoda</taxon>
        <taxon>Hexapoda</taxon>
        <taxon>Insecta</taxon>
        <taxon>Pterygota</taxon>
        <taxon>Neoptera</taxon>
        <taxon>Endopterygota</taxon>
        <taxon>Hymenoptera</taxon>
        <taxon>Apocrita</taxon>
        <taxon>Ichneumonoidea</taxon>
        <taxon>Ichneumonidae</taxon>
        <taxon>Campopleginae</taxon>
        <taxon>Dusona group</taxon>
        <taxon>Hyposoter</taxon>
    </lineage>
</organism>
<proteinExistence type="predicted"/>
<dbReference type="EMBL" id="GQ923583">
    <property type="protein sequence ID" value="ADI40486.1"/>
    <property type="molecule type" value="Genomic_DNA"/>
</dbReference>
<sequence length="79" mass="8767">MLFIVPAIACSTRSFALIRCALSLVVIHDHSNIVMYAIYVFAIIDNSAFDEAATLPSRSHFLNRDVLVVCRSSTTLLDH</sequence>
<gene>
    <name evidence="1" type="primary">U21</name>
</gene>
<accession>D7P5Q2</accession>
<evidence type="ECO:0000313" key="1">
    <source>
        <dbReference type="EMBL" id="ADI40486.1"/>
    </source>
</evidence>
<dbReference type="AlphaFoldDB" id="D7P5Q2"/>
<name>D7P5Q2_HYPDD</name>
<reference evidence="1" key="1">
    <citation type="journal article" date="2010" name="PLoS Pathog.">
        <title>Analysis of virion structural components reveals vestiges of the ancestral ichnovirus genome.</title>
        <authorList>
            <person name="Volkoff A.-N."/>
            <person name="Jouan V."/>
            <person name="Urbach S."/>
            <person name="Samain S."/>
            <person name="Bergoin M."/>
            <person name="Wincker P."/>
            <person name="Demettre E."/>
            <person name="Cousserans F."/>
            <person name="Provost B."/>
            <person name="Coulibaly F."/>
            <person name="Legeai F."/>
            <person name="Beliveau C."/>
            <person name="Cusson M."/>
            <person name="Gyapay G."/>
            <person name="Drezen J.-M."/>
        </authorList>
    </citation>
    <scope>NUCLEOTIDE SEQUENCE</scope>
</reference>